<evidence type="ECO:0000256" key="2">
    <source>
        <dbReference type="ARBA" id="ARBA00004953"/>
    </source>
</evidence>
<keyword evidence="7 9" id="KW-1133">Transmembrane helix</keyword>
<dbReference type="GO" id="GO:0005886">
    <property type="term" value="C:plasma membrane"/>
    <property type="evidence" value="ECO:0007669"/>
    <property type="project" value="UniProtKB-SubCell"/>
</dbReference>
<comment type="caution">
    <text evidence="10">The sequence shown here is derived from an EMBL/GenBank/DDBJ whole genome shotgun (WGS) entry which is preliminary data.</text>
</comment>
<evidence type="ECO:0000256" key="5">
    <source>
        <dbReference type="ARBA" id="ARBA00022573"/>
    </source>
</evidence>
<comment type="pathway">
    <text evidence="2">Cofactor biosynthesis; adenosylcobalamin biosynthesis.</text>
</comment>
<proteinExistence type="inferred from homology"/>
<keyword evidence="8 9" id="KW-0472">Membrane</keyword>
<dbReference type="InterPro" id="IPR004485">
    <property type="entry name" value="Cobalamin_biosynth_CobD/CbiB"/>
</dbReference>
<dbReference type="UniPathway" id="UPA00148"/>
<dbReference type="HAMAP" id="MF_00024">
    <property type="entry name" value="CobD_CbiB"/>
    <property type="match status" value="1"/>
</dbReference>
<evidence type="ECO:0000256" key="1">
    <source>
        <dbReference type="ARBA" id="ARBA00004651"/>
    </source>
</evidence>
<dbReference type="EMBL" id="MLJW01000046">
    <property type="protein sequence ID" value="OIR06085.1"/>
    <property type="molecule type" value="Genomic_DNA"/>
</dbReference>
<evidence type="ECO:0000256" key="9">
    <source>
        <dbReference type="SAM" id="Phobius"/>
    </source>
</evidence>
<dbReference type="AlphaFoldDB" id="A0A1J5SPV8"/>
<feature type="transmembrane region" description="Helical" evidence="9">
    <location>
        <begin position="60"/>
        <end position="81"/>
    </location>
</feature>
<sequence>MQAAQLLNNLAVPTILAAVLLDRLLGEPGRFHPLAGFGRLAQWIEKIFYGPAHVASGMRYVRGIAALSILLIPLVALAALLQQPPIFGTLFSIVVLYLAIAPRSLREHAERVARAFSAGDLPAARQAVSMMVSRDTSHLDEEGVARATVESVLENGNDAIFAALFWFVVAGAPGVVLYRLSNTLDAMWGYRNARYDHFGWAAARLDDVLNFIPARLTSLSYALVGHTRSALRCWRLQAAAWESPNAGPVMAAGAGALRVQLGGAAIYHGEISQRPPLGCGAEASQADITRAVQLVRHTLYVWLAVITLGALFIAGWQPYA</sequence>
<keyword evidence="5" id="KW-0169">Cobalamin biosynthesis</keyword>
<evidence type="ECO:0000256" key="4">
    <source>
        <dbReference type="ARBA" id="ARBA00022475"/>
    </source>
</evidence>
<dbReference type="Pfam" id="PF03186">
    <property type="entry name" value="CobD_Cbib"/>
    <property type="match status" value="1"/>
</dbReference>
<feature type="transmembrane region" description="Helical" evidence="9">
    <location>
        <begin position="299"/>
        <end position="319"/>
    </location>
</feature>
<comment type="similarity">
    <text evidence="3">Belongs to the CobD/CbiB family.</text>
</comment>
<evidence type="ECO:0000256" key="3">
    <source>
        <dbReference type="ARBA" id="ARBA00006263"/>
    </source>
</evidence>
<dbReference type="NCBIfam" id="TIGR00380">
    <property type="entry name" value="cobal_cbiB"/>
    <property type="match status" value="1"/>
</dbReference>
<keyword evidence="4" id="KW-1003">Cell membrane</keyword>
<dbReference type="GO" id="GO:0009236">
    <property type="term" value="P:cobalamin biosynthetic process"/>
    <property type="evidence" value="ECO:0007669"/>
    <property type="project" value="UniProtKB-UniPathway"/>
</dbReference>
<evidence type="ECO:0000256" key="7">
    <source>
        <dbReference type="ARBA" id="ARBA00022989"/>
    </source>
</evidence>
<accession>A0A1J5SPV8</accession>
<gene>
    <name evidence="10" type="primary">cbiB_9</name>
    <name evidence="10" type="ORF">GALL_118820</name>
</gene>
<evidence type="ECO:0000313" key="10">
    <source>
        <dbReference type="EMBL" id="OIR06085.1"/>
    </source>
</evidence>
<keyword evidence="6 9" id="KW-0812">Transmembrane</keyword>
<reference evidence="10" key="1">
    <citation type="submission" date="2016-10" db="EMBL/GenBank/DDBJ databases">
        <title>Sequence of Gallionella enrichment culture.</title>
        <authorList>
            <person name="Poehlein A."/>
            <person name="Muehling M."/>
            <person name="Daniel R."/>
        </authorList>
    </citation>
    <scope>NUCLEOTIDE SEQUENCE</scope>
</reference>
<feature type="transmembrane region" description="Helical" evidence="9">
    <location>
        <begin position="159"/>
        <end position="178"/>
    </location>
</feature>
<evidence type="ECO:0000256" key="6">
    <source>
        <dbReference type="ARBA" id="ARBA00022692"/>
    </source>
</evidence>
<evidence type="ECO:0000256" key="8">
    <source>
        <dbReference type="ARBA" id="ARBA00023136"/>
    </source>
</evidence>
<dbReference type="PANTHER" id="PTHR34308:SF1">
    <property type="entry name" value="COBALAMIN BIOSYNTHESIS PROTEIN CBIB"/>
    <property type="match status" value="1"/>
</dbReference>
<dbReference type="PANTHER" id="PTHR34308">
    <property type="entry name" value="COBALAMIN BIOSYNTHESIS PROTEIN CBIB"/>
    <property type="match status" value="1"/>
</dbReference>
<organism evidence="10">
    <name type="scientific">mine drainage metagenome</name>
    <dbReference type="NCBI Taxonomy" id="410659"/>
    <lineage>
        <taxon>unclassified sequences</taxon>
        <taxon>metagenomes</taxon>
        <taxon>ecological metagenomes</taxon>
    </lineage>
</organism>
<protein>
    <submittedName>
        <fullName evidence="10">Cobalamin biosynthesis protein CbiB</fullName>
    </submittedName>
</protein>
<dbReference type="GO" id="GO:0048472">
    <property type="term" value="F:threonine-phosphate decarboxylase activity"/>
    <property type="evidence" value="ECO:0007669"/>
    <property type="project" value="InterPro"/>
</dbReference>
<name>A0A1J5SPV8_9ZZZZ</name>
<comment type="subcellular location">
    <subcellularLocation>
        <location evidence="1">Cell membrane</location>
        <topology evidence="1">Multi-pass membrane protein</topology>
    </subcellularLocation>
</comment>